<keyword evidence="4" id="KW-0963">Cytoplasm</keyword>
<dbReference type="VEuPathDB" id="MicrosporidiaDB:SLOPH_27"/>
<keyword evidence="18 19" id="KW-0002">3D-structure</keyword>
<keyword evidence="9" id="KW-0007">Acetylation</keyword>
<comment type="subcellular location">
    <subcellularLocation>
        <location evidence="1">Cytoplasm</location>
    </subcellularLocation>
</comment>
<comment type="caution">
    <text evidence="16">The sequence shown here is derived from an EMBL/GenBank/DDBJ whole genome shotgun (WGS) entry which is preliminary data.</text>
</comment>
<evidence type="ECO:0000256" key="5">
    <source>
        <dbReference type="ARBA" id="ARBA00022553"/>
    </source>
</evidence>
<dbReference type="Gene3D" id="2.40.50.1000">
    <property type="match status" value="1"/>
</dbReference>
<dbReference type="InterPro" id="IPR032440">
    <property type="entry name" value="Ribosomal_uS17_N"/>
</dbReference>
<keyword evidence="11" id="KW-0687">Ribonucleoprotein</keyword>
<dbReference type="OMA" id="DYEKCPF"/>
<reference evidence="18 19" key="2">
    <citation type="journal article" date="2023" name="Nat. Microbiol.">
        <title>CryoEM reveals that ribosomes in microsporidian spores are locked in a dimeric hibernating state.</title>
        <authorList>
            <person name="McLaren M."/>
            <person name="Conners R."/>
            <person name="Isupov M.N."/>
            <person name="Gil-Diez P."/>
            <person name="Gambelli L."/>
            <person name="Gold V.A.M."/>
            <person name="Walter A."/>
            <person name="Connell S.R."/>
            <person name="Williams B."/>
            <person name="Daum B."/>
        </authorList>
    </citation>
    <scope>STRUCTURE BY ELECTRON MICROSCOPY (2.79 ANGSTROMS)</scope>
</reference>
<dbReference type="EMDB" id="EMD-17448"/>
<organism evidence="16 17">
    <name type="scientific">Spraguea lophii (strain 42_110)</name>
    <name type="common">Microsporidian parasite</name>
    <dbReference type="NCBI Taxonomy" id="1358809"/>
    <lineage>
        <taxon>Eukaryota</taxon>
        <taxon>Fungi</taxon>
        <taxon>Fungi incertae sedis</taxon>
        <taxon>Microsporidia</taxon>
        <taxon>Spragueidae</taxon>
        <taxon>Spraguea</taxon>
    </lineage>
</organism>
<evidence type="ECO:0000256" key="14">
    <source>
        <dbReference type="ARBA" id="ARBA00035471"/>
    </source>
</evidence>
<protein>
    <recommendedName>
        <fullName evidence="13">Small ribosomal subunit protein uS17</fullName>
    </recommendedName>
    <alternativeName>
        <fullName evidence="14">40S ribosomal protein S11</fullName>
    </alternativeName>
</protein>
<evidence type="ECO:0000256" key="3">
    <source>
        <dbReference type="ARBA" id="ARBA00022481"/>
    </source>
</evidence>
<evidence type="ECO:0000259" key="15">
    <source>
        <dbReference type="Pfam" id="PF16205"/>
    </source>
</evidence>
<feature type="domain" description="Small ribosomal subunit protein uS17 N-terminal" evidence="15">
    <location>
        <begin position="8"/>
        <end position="62"/>
    </location>
</feature>
<evidence type="ECO:0000256" key="9">
    <source>
        <dbReference type="ARBA" id="ARBA00022990"/>
    </source>
</evidence>
<evidence type="ECO:0000256" key="1">
    <source>
        <dbReference type="ARBA" id="ARBA00004496"/>
    </source>
</evidence>
<evidence type="ECO:0000256" key="7">
    <source>
        <dbReference type="ARBA" id="ARBA00022934"/>
    </source>
</evidence>
<dbReference type="OrthoDB" id="10254436at2759"/>
<gene>
    <name evidence="16" type="ORF">SLOPH_27</name>
</gene>
<dbReference type="PDB" id="8P5D">
    <property type="method" value="EM"/>
    <property type="resolution" value="10.80 A"/>
    <property type="chains" value="SL0=1-155"/>
</dbReference>
<dbReference type="PDB" id="8P60">
    <property type="method" value="EM"/>
    <property type="resolution" value="14.30 A"/>
    <property type="chains" value="RL0/SL0=1-155"/>
</dbReference>
<keyword evidence="17" id="KW-1185">Reference proteome</keyword>
<evidence type="ECO:0007829" key="18">
    <source>
        <dbReference type="PDB" id="7QCA"/>
    </source>
</evidence>
<evidence type="ECO:0000256" key="10">
    <source>
        <dbReference type="ARBA" id="ARBA00023139"/>
    </source>
</evidence>
<dbReference type="Pfam" id="PF16205">
    <property type="entry name" value="Ribosomal_S17_N"/>
    <property type="match status" value="1"/>
</dbReference>
<keyword evidence="7" id="KW-0164">Citrullination</keyword>
<dbReference type="STRING" id="1358809.S7W8R0"/>
<keyword evidence="3" id="KW-0488">Methylation</keyword>
<evidence type="ECO:0000256" key="4">
    <source>
        <dbReference type="ARBA" id="ARBA00022490"/>
    </source>
</evidence>
<comment type="similarity">
    <text evidence="2">Belongs to the universal ribosomal protein uS17 family.</text>
</comment>
<dbReference type="InterPro" id="IPR012340">
    <property type="entry name" value="NA-bd_OB-fold"/>
</dbReference>
<accession>S7W8R0</accession>
<dbReference type="AlphaFoldDB" id="S7W8R0"/>
<evidence type="ECO:0000313" key="17">
    <source>
        <dbReference type="Proteomes" id="UP000014978"/>
    </source>
</evidence>
<dbReference type="FunCoup" id="S7W8R0">
    <property type="interactions" value="184"/>
</dbReference>
<evidence type="ECO:0000256" key="11">
    <source>
        <dbReference type="ARBA" id="ARBA00023274"/>
    </source>
</evidence>
<keyword evidence="10" id="KW-0564">Palmitate</keyword>
<dbReference type="EMBL" id="ATCN01000329">
    <property type="protein sequence ID" value="EPR79236.1"/>
    <property type="molecule type" value="Genomic_DNA"/>
</dbReference>
<name>S7W8R0_SPRLO</name>
<dbReference type="GO" id="GO:0003723">
    <property type="term" value="F:RNA binding"/>
    <property type="evidence" value="ECO:0007669"/>
    <property type="project" value="UniProtKB-KW"/>
</dbReference>
<dbReference type="PANTHER" id="PTHR10744">
    <property type="entry name" value="40S RIBOSOMAL PROTEIN S11 FAMILY MEMBER"/>
    <property type="match status" value="1"/>
</dbReference>
<evidence type="ECO:0000256" key="2">
    <source>
        <dbReference type="ARBA" id="ARBA00010254"/>
    </source>
</evidence>
<dbReference type="EMDB" id="EMD-13892"/>
<reference evidence="17" key="1">
    <citation type="journal article" date="2013" name="PLoS Genet.">
        <title>The genome of Spraguea lophii and the basis of host-microsporidian interactions.</title>
        <authorList>
            <person name="Campbell S.E."/>
            <person name="Williams T.A."/>
            <person name="Yousuf A."/>
            <person name="Soanes D.M."/>
            <person name="Paszkiewicz K.H."/>
            <person name="Williams B.A.P."/>
        </authorList>
    </citation>
    <scope>NUCLEOTIDE SEQUENCE [LARGE SCALE GENOMIC DNA]</scope>
    <source>
        <strain evidence="17">42_110</strain>
    </source>
</reference>
<dbReference type="InterPro" id="IPR000266">
    <property type="entry name" value="Ribosomal_uS17"/>
</dbReference>
<dbReference type="EMDB" id="EMD-17457"/>
<dbReference type="PDB" id="7QCA">
    <property type="method" value="EM"/>
    <property type="resolution" value="2.79 A"/>
    <property type="chains" value="SL0=1-155"/>
</dbReference>
<dbReference type="InParanoid" id="S7W8R0"/>
<dbReference type="Proteomes" id="UP000014978">
    <property type="component" value="Unassembled WGS sequence"/>
</dbReference>
<dbReference type="HOGENOM" id="CLU_073626_0_2_1"/>
<evidence type="ECO:0000256" key="12">
    <source>
        <dbReference type="ARBA" id="ARBA00023288"/>
    </source>
</evidence>
<dbReference type="Pfam" id="PF00366">
    <property type="entry name" value="Ribosomal_S17"/>
    <property type="match status" value="1"/>
</dbReference>
<keyword evidence="5" id="KW-0597">Phosphoprotein</keyword>
<dbReference type="PRINTS" id="PR00973">
    <property type="entry name" value="RIBOSOMALS17"/>
</dbReference>
<dbReference type="SUPFAM" id="SSF50249">
    <property type="entry name" value="Nucleic acid-binding proteins"/>
    <property type="match status" value="1"/>
</dbReference>
<evidence type="ECO:0000256" key="6">
    <source>
        <dbReference type="ARBA" id="ARBA00022884"/>
    </source>
</evidence>
<dbReference type="FunFam" id="2.40.50.1000:FF:000008">
    <property type="entry name" value="40S ribosomal protein S11"/>
    <property type="match status" value="1"/>
</dbReference>
<keyword evidence="12" id="KW-0449">Lipoprotein</keyword>
<keyword evidence="6" id="KW-0694">RNA-binding</keyword>
<evidence type="ECO:0000313" key="16">
    <source>
        <dbReference type="EMBL" id="EPR79236.1"/>
    </source>
</evidence>
<dbReference type="GO" id="GO:0006412">
    <property type="term" value="P:translation"/>
    <property type="evidence" value="ECO:0007669"/>
    <property type="project" value="InterPro"/>
</dbReference>
<keyword evidence="8 16" id="KW-0689">Ribosomal protein</keyword>
<dbReference type="GO" id="GO:0003735">
    <property type="term" value="F:structural constituent of ribosome"/>
    <property type="evidence" value="ECO:0007669"/>
    <property type="project" value="InterPro"/>
</dbReference>
<evidence type="ECO:0007829" key="19">
    <source>
        <dbReference type="PDB" id="8P5D"/>
    </source>
</evidence>
<dbReference type="PANTHER" id="PTHR10744:SF9">
    <property type="entry name" value="40S RIBOSOMAL PROTEIN S11-RELATED"/>
    <property type="match status" value="1"/>
</dbReference>
<sequence length="155" mass="18072">MLNEISVSKVFPKQAGVFNNPYEKDSKRRVKDVSEIYKAPESARNSTYIDKNCPFTGEIKIKNNFMKGEVLKMKQPTTIVVVKRYLHYVKKYKRYERRYKNVSVHLSPCFKGLVNVGDTVICGETRPLSKTKRFVVVGFEKKEIKEKKLKMLSEI</sequence>
<evidence type="ECO:0000256" key="8">
    <source>
        <dbReference type="ARBA" id="ARBA00022980"/>
    </source>
</evidence>
<proteinExistence type="evidence at protein level"/>
<evidence type="ECO:0000256" key="13">
    <source>
        <dbReference type="ARBA" id="ARBA00035164"/>
    </source>
</evidence>
<dbReference type="CDD" id="cd00364">
    <property type="entry name" value="Ribosomal_uS17"/>
    <property type="match status" value="1"/>
</dbReference>
<dbReference type="GO" id="GO:0022627">
    <property type="term" value="C:cytosolic small ribosomal subunit"/>
    <property type="evidence" value="ECO:0007669"/>
    <property type="project" value="TreeGrafter"/>
</dbReference>